<reference evidence="3" key="1">
    <citation type="journal article" date="2012" name="Science">
        <title>The Paleozoic origin of enzymatic lignin decomposition reconstructed from 31 fungal genomes.</title>
        <authorList>
            <person name="Floudas D."/>
            <person name="Binder M."/>
            <person name="Riley R."/>
            <person name="Barry K."/>
            <person name="Blanchette R.A."/>
            <person name="Henrissat B."/>
            <person name="Martinez A.T."/>
            <person name="Otillar R."/>
            <person name="Spatafora J.W."/>
            <person name="Yadav J.S."/>
            <person name="Aerts A."/>
            <person name="Benoit I."/>
            <person name="Boyd A."/>
            <person name="Carlson A."/>
            <person name="Copeland A."/>
            <person name="Coutinho P.M."/>
            <person name="de Vries R.P."/>
            <person name="Ferreira P."/>
            <person name="Findley K."/>
            <person name="Foster B."/>
            <person name="Gaskell J."/>
            <person name="Glotzer D."/>
            <person name="Gorecki P."/>
            <person name="Heitman J."/>
            <person name="Hesse C."/>
            <person name="Hori C."/>
            <person name="Igarashi K."/>
            <person name="Jurgens J.A."/>
            <person name="Kallen N."/>
            <person name="Kersten P."/>
            <person name="Kohler A."/>
            <person name="Kuees U."/>
            <person name="Kumar T.K.A."/>
            <person name="Kuo A."/>
            <person name="LaButti K."/>
            <person name="Larrondo L.F."/>
            <person name="Lindquist E."/>
            <person name="Ling A."/>
            <person name="Lombard V."/>
            <person name="Lucas S."/>
            <person name="Lundell T."/>
            <person name="Martin R."/>
            <person name="McLaughlin D.J."/>
            <person name="Morgenstern I."/>
            <person name="Morin E."/>
            <person name="Murat C."/>
            <person name="Nagy L.G."/>
            <person name="Nolan M."/>
            <person name="Ohm R.A."/>
            <person name="Patyshakuliyeva A."/>
            <person name="Rokas A."/>
            <person name="Ruiz-Duenas F.J."/>
            <person name="Sabat G."/>
            <person name="Salamov A."/>
            <person name="Samejima M."/>
            <person name="Schmutz J."/>
            <person name="Slot J.C."/>
            <person name="St John F."/>
            <person name="Stenlid J."/>
            <person name="Sun H."/>
            <person name="Sun S."/>
            <person name="Syed K."/>
            <person name="Tsang A."/>
            <person name="Wiebenga A."/>
            <person name="Young D."/>
            <person name="Pisabarro A."/>
            <person name="Eastwood D.C."/>
            <person name="Martin F."/>
            <person name="Cullen D."/>
            <person name="Grigoriev I.V."/>
            <person name="Hibbett D.S."/>
        </authorList>
    </citation>
    <scope>NUCLEOTIDE SEQUENCE [LARGE SCALE GENOMIC DNA]</scope>
    <source>
        <strain evidence="3">FP-101664</strain>
    </source>
</reference>
<name>R7S8V6_TRAVS</name>
<dbReference type="GeneID" id="19417312"/>
<dbReference type="Proteomes" id="UP000054317">
    <property type="component" value="Unassembled WGS sequence"/>
</dbReference>
<feature type="compositionally biased region" description="Basic and acidic residues" evidence="1">
    <location>
        <begin position="171"/>
        <end position="180"/>
    </location>
</feature>
<evidence type="ECO:0000256" key="1">
    <source>
        <dbReference type="SAM" id="MobiDB-lite"/>
    </source>
</evidence>
<sequence length="300" mass="33418">MSESQRLITHCGNEIRQLVCTEKLLRAAMTDLRGSMIQSDGFTRRTDEAVWSNVDKLNGTIQEEAHQAAVQLSSAINIYLTMHDEVSAEEVDDLIVELDALKTEINGYRLDQQESLRIIIGHASQAGEQHASAVQDRVGVVSRQVEDANAAVSALREQLQEKPKCTPTETTRNRSDSRSFEESQILLVQGKLANAQKRLNAAQTSMEICGKIDWETTTSRFGAVLRFLKKEQKEMGALPELRKLLLNEVNAYLSAAESFKAYPGPRHTALNNMRLRLLSTAPAWRGVEELLATGYAKGHQ</sequence>
<organism evidence="2 3">
    <name type="scientific">Trametes versicolor (strain FP-101664)</name>
    <name type="common">White-rot fungus</name>
    <name type="synonym">Coriolus versicolor</name>
    <dbReference type="NCBI Taxonomy" id="717944"/>
    <lineage>
        <taxon>Eukaryota</taxon>
        <taxon>Fungi</taxon>
        <taxon>Dikarya</taxon>
        <taxon>Basidiomycota</taxon>
        <taxon>Agaricomycotina</taxon>
        <taxon>Agaricomycetes</taxon>
        <taxon>Polyporales</taxon>
        <taxon>Polyporaceae</taxon>
        <taxon>Trametes</taxon>
    </lineage>
</organism>
<dbReference type="RefSeq" id="XP_008045196.1">
    <property type="nucleotide sequence ID" value="XM_008047005.1"/>
</dbReference>
<accession>R7S8V6</accession>
<keyword evidence="3" id="KW-1185">Reference proteome</keyword>
<dbReference type="KEGG" id="tvs:TRAVEDRAFT_54089"/>
<protein>
    <submittedName>
        <fullName evidence="2">Uncharacterized protein</fullName>
    </submittedName>
</protein>
<feature type="region of interest" description="Disordered" evidence="1">
    <location>
        <begin position="160"/>
        <end position="180"/>
    </location>
</feature>
<proteinExistence type="predicted"/>
<dbReference type="EMBL" id="JH711797">
    <property type="protein sequence ID" value="EIW52115.1"/>
    <property type="molecule type" value="Genomic_DNA"/>
</dbReference>
<dbReference type="AlphaFoldDB" id="R7S8V6"/>
<evidence type="ECO:0000313" key="2">
    <source>
        <dbReference type="EMBL" id="EIW52115.1"/>
    </source>
</evidence>
<gene>
    <name evidence="2" type="ORF">TRAVEDRAFT_54089</name>
</gene>
<evidence type="ECO:0000313" key="3">
    <source>
        <dbReference type="Proteomes" id="UP000054317"/>
    </source>
</evidence>